<dbReference type="InterPro" id="IPR039328">
    <property type="entry name" value="WDR89"/>
</dbReference>
<dbReference type="PANTHER" id="PTHR22889:SF0">
    <property type="entry name" value="WD REPEAT-CONTAINING PROTEIN 89"/>
    <property type="match status" value="1"/>
</dbReference>
<keyword evidence="2" id="KW-0677">Repeat</keyword>
<dbReference type="InterPro" id="IPR015943">
    <property type="entry name" value="WD40/YVTN_repeat-like_dom_sf"/>
</dbReference>
<protein>
    <submittedName>
        <fullName evidence="5">WD40 repeat-like protein</fullName>
    </submittedName>
</protein>
<feature type="repeat" description="WD" evidence="3">
    <location>
        <begin position="319"/>
        <end position="360"/>
    </location>
</feature>
<dbReference type="Pfam" id="PF00400">
    <property type="entry name" value="WD40"/>
    <property type="match status" value="2"/>
</dbReference>
<feature type="repeat" description="WD" evidence="3">
    <location>
        <begin position="85"/>
        <end position="109"/>
    </location>
</feature>
<dbReference type="Proteomes" id="UP000799772">
    <property type="component" value="Unassembled WGS sequence"/>
</dbReference>
<organism evidence="5 6">
    <name type="scientific">Rhizodiscina lignyota</name>
    <dbReference type="NCBI Taxonomy" id="1504668"/>
    <lineage>
        <taxon>Eukaryota</taxon>
        <taxon>Fungi</taxon>
        <taxon>Dikarya</taxon>
        <taxon>Ascomycota</taxon>
        <taxon>Pezizomycotina</taxon>
        <taxon>Dothideomycetes</taxon>
        <taxon>Pleosporomycetidae</taxon>
        <taxon>Aulographales</taxon>
        <taxon>Rhizodiscinaceae</taxon>
        <taxon>Rhizodiscina</taxon>
    </lineage>
</organism>
<dbReference type="InterPro" id="IPR036322">
    <property type="entry name" value="WD40_repeat_dom_sf"/>
</dbReference>
<comment type="caution">
    <text evidence="5">The sequence shown here is derived from an EMBL/GenBank/DDBJ whole genome shotgun (WGS) entry which is preliminary data.</text>
</comment>
<keyword evidence="6" id="KW-1185">Reference proteome</keyword>
<accession>A0A9P4ICC6</accession>
<dbReference type="AlphaFoldDB" id="A0A9P4ICC6"/>
<dbReference type="SUPFAM" id="SSF50978">
    <property type="entry name" value="WD40 repeat-like"/>
    <property type="match status" value="1"/>
</dbReference>
<feature type="compositionally biased region" description="Basic and acidic residues" evidence="4">
    <location>
        <begin position="363"/>
        <end position="385"/>
    </location>
</feature>
<evidence type="ECO:0000256" key="1">
    <source>
        <dbReference type="ARBA" id="ARBA00022574"/>
    </source>
</evidence>
<dbReference type="EMBL" id="ML978130">
    <property type="protein sequence ID" value="KAF2095942.1"/>
    <property type="molecule type" value="Genomic_DNA"/>
</dbReference>
<dbReference type="InterPro" id="IPR001680">
    <property type="entry name" value="WD40_rpt"/>
</dbReference>
<proteinExistence type="predicted"/>
<dbReference type="SMART" id="SM00320">
    <property type="entry name" value="WD40"/>
    <property type="match status" value="4"/>
</dbReference>
<dbReference type="PANTHER" id="PTHR22889">
    <property type="entry name" value="WD REPEAT-CONTAINING PROTEIN 89"/>
    <property type="match status" value="1"/>
</dbReference>
<reference evidence="5" key="1">
    <citation type="journal article" date="2020" name="Stud. Mycol.">
        <title>101 Dothideomycetes genomes: a test case for predicting lifestyles and emergence of pathogens.</title>
        <authorList>
            <person name="Haridas S."/>
            <person name="Albert R."/>
            <person name="Binder M."/>
            <person name="Bloem J."/>
            <person name="Labutti K."/>
            <person name="Salamov A."/>
            <person name="Andreopoulos B."/>
            <person name="Baker S."/>
            <person name="Barry K."/>
            <person name="Bills G."/>
            <person name="Bluhm B."/>
            <person name="Cannon C."/>
            <person name="Castanera R."/>
            <person name="Culley D."/>
            <person name="Daum C."/>
            <person name="Ezra D."/>
            <person name="Gonzalez J."/>
            <person name="Henrissat B."/>
            <person name="Kuo A."/>
            <person name="Liang C."/>
            <person name="Lipzen A."/>
            <person name="Lutzoni F."/>
            <person name="Magnuson J."/>
            <person name="Mondo S."/>
            <person name="Nolan M."/>
            <person name="Ohm R."/>
            <person name="Pangilinan J."/>
            <person name="Park H.-J."/>
            <person name="Ramirez L."/>
            <person name="Alfaro M."/>
            <person name="Sun H."/>
            <person name="Tritt A."/>
            <person name="Yoshinaga Y."/>
            <person name="Zwiers L.-H."/>
            <person name="Turgeon B."/>
            <person name="Goodwin S."/>
            <person name="Spatafora J."/>
            <person name="Crous P."/>
            <person name="Grigoriev I."/>
        </authorList>
    </citation>
    <scope>NUCLEOTIDE SEQUENCE</scope>
    <source>
        <strain evidence="5">CBS 133067</strain>
    </source>
</reference>
<evidence type="ECO:0000313" key="5">
    <source>
        <dbReference type="EMBL" id="KAF2095942.1"/>
    </source>
</evidence>
<gene>
    <name evidence="5" type="ORF">NA57DRAFT_67606</name>
</gene>
<feature type="repeat" description="WD" evidence="3">
    <location>
        <begin position="160"/>
        <end position="202"/>
    </location>
</feature>
<evidence type="ECO:0000313" key="6">
    <source>
        <dbReference type="Proteomes" id="UP000799772"/>
    </source>
</evidence>
<feature type="region of interest" description="Disordered" evidence="4">
    <location>
        <begin position="356"/>
        <end position="385"/>
    </location>
</feature>
<evidence type="ECO:0000256" key="2">
    <source>
        <dbReference type="ARBA" id="ARBA00022737"/>
    </source>
</evidence>
<evidence type="ECO:0000256" key="3">
    <source>
        <dbReference type="PROSITE-ProRule" id="PRU00221"/>
    </source>
</evidence>
<keyword evidence="1 3" id="KW-0853">WD repeat</keyword>
<dbReference type="Gene3D" id="2.130.10.10">
    <property type="entry name" value="YVTN repeat-like/Quinoprotein amine dehydrogenase"/>
    <property type="match status" value="2"/>
</dbReference>
<name>A0A9P4ICC6_9PEZI</name>
<dbReference type="PROSITE" id="PS50082">
    <property type="entry name" value="WD_REPEATS_2"/>
    <property type="match status" value="3"/>
</dbReference>
<evidence type="ECO:0000256" key="4">
    <source>
        <dbReference type="SAM" id="MobiDB-lite"/>
    </source>
</evidence>
<sequence length="385" mass="42132">MRHLKLSASSSLSLPPDSYIYNILPLSARTSPIAYAPPTRLAALCSDDSVRILDAKSLEANGVLKDVNESVTCLERFARDGEECNVLATTGRDGRVRFWDVRTGKGTERQPKISLSALECSAERNCVVAGAELEGQDGPGDAPIFVWDTRNLAKPQHVYTESHTDTVTELLFHPSVPSLLLTASTDSLINLIDVTNPDEDEAVHQVINHKSALHHAGFLNDTTVYGLGTDETLSFYRLQQGPEIEGDDSVDDAEECGDVREALDVEYIVKIEWAGTTPYIVGGKHSAQTLDIIPLGQPTSPMSIQWKPQVDDALKLRLDGAHGEEIVRDVYVQGGDAVYTCGEDGTVKVWSSQEEEAMMMDEAEGKRKKDKGKGGRGKEGRYKPY</sequence>
<dbReference type="OrthoDB" id="25131at2759"/>